<protein>
    <recommendedName>
        <fullName evidence="1">guanylate cyclase</fullName>
        <ecNumber evidence="1">4.6.1.2</ecNumber>
    </recommendedName>
</protein>
<feature type="domain" description="Protein kinase" evidence="5">
    <location>
        <begin position="313"/>
        <end position="602"/>
    </location>
</feature>
<dbReference type="InterPro" id="IPR011009">
    <property type="entry name" value="Kinase-like_dom_sf"/>
</dbReference>
<dbReference type="WBParaSite" id="SSLN_0001230201-mRNA-1">
    <property type="protein sequence ID" value="SSLN_0001230201-mRNA-1"/>
    <property type="gene ID" value="SSLN_0001230201"/>
</dbReference>
<dbReference type="InterPro" id="IPR001245">
    <property type="entry name" value="Ser-Thr/Tyr_kinase_cat_dom"/>
</dbReference>
<evidence type="ECO:0000313" key="8">
    <source>
        <dbReference type="WBParaSite" id="SSLN_0001230201-mRNA-1"/>
    </source>
</evidence>
<dbReference type="InterPro" id="IPR000719">
    <property type="entry name" value="Prot_kinase_dom"/>
</dbReference>
<evidence type="ECO:0000259" key="5">
    <source>
        <dbReference type="PROSITE" id="PS50011"/>
    </source>
</evidence>
<keyword evidence="3" id="KW-0456">Lyase</keyword>
<accession>A0A183T5V4</accession>
<dbReference type="PANTHER" id="PTHR11920:SF335">
    <property type="entry name" value="GUANYLATE CYCLASE"/>
    <property type="match status" value="1"/>
</dbReference>
<dbReference type="OrthoDB" id="1890790at2759"/>
<organism evidence="8">
    <name type="scientific">Schistocephalus solidus</name>
    <name type="common">Tapeworm</name>
    <dbReference type="NCBI Taxonomy" id="70667"/>
    <lineage>
        <taxon>Eukaryota</taxon>
        <taxon>Metazoa</taxon>
        <taxon>Spiralia</taxon>
        <taxon>Lophotrochozoa</taxon>
        <taxon>Platyhelminthes</taxon>
        <taxon>Cestoda</taxon>
        <taxon>Eucestoda</taxon>
        <taxon>Diphyllobothriidea</taxon>
        <taxon>Diphyllobothriidae</taxon>
        <taxon>Schistocephalus</taxon>
    </lineage>
</organism>
<dbReference type="GO" id="GO:0007168">
    <property type="term" value="P:receptor guanylyl cyclase signaling pathway"/>
    <property type="evidence" value="ECO:0007669"/>
    <property type="project" value="TreeGrafter"/>
</dbReference>
<dbReference type="Proteomes" id="UP000275846">
    <property type="component" value="Unassembled WGS sequence"/>
</dbReference>
<dbReference type="AlphaFoldDB" id="A0A183T5V4"/>
<dbReference type="Gene3D" id="1.10.510.10">
    <property type="entry name" value="Transferase(Phosphotransferase) domain 1"/>
    <property type="match status" value="1"/>
</dbReference>
<dbReference type="SUPFAM" id="SSF56112">
    <property type="entry name" value="Protein kinase-like (PK-like)"/>
    <property type="match status" value="1"/>
</dbReference>
<evidence type="ECO:0000256" key="4">
    <source>
        <dbReference type="ARBA" id="ARBA00023293"/>
    </source>
</evidence>
<proteinExistence type="predicted"/>
<dbReference type="GO" id="GO:0005524">
    <property type="term" value="F:ATP binding"/>
    <property type="evidence" value="ECO:0007669"/>
    <property type="project" value="InterPro"/>
</dbReference>
<dbReference type="Pfam" id="PF07714">
    <property type="entry name" value="PK_Tyr_Ser-Thr"/>
    <property type="match status" value="1"/>
</dbReference>
<name>A0A183T5V4_SCHSO</name>
<keyword evidence="4" id="KW-0141">cGMP biosynthesis</keyword>
<reference evidence="8" key="1">
    <citation type="submission" date="2016-06" db="UniProtKB">
        <authorList>
            <consortium name="WormBaseParasite"/>
        </authorList>
    </citation>
    <scope>IDENTIFICATION</scope>
</reference>
<dbReference type="EMBL" id="UYSU01036847">
    <property type="protein sequence ID" value="VDL98237.1"/>
    <property type="molecule type" value="Genomic_DNA"/>
</dbReference>
<dbReference type="GO" id="GO:0001653">
    <property type="term" value="F:peptide receptor activity"/>
    <property type="evidence" value="ECO:0007669"/>
    <property type="project" value="TreeGrafter"/>
</dbReference>
<evidence type="ECO:0000313" key="6">
    <source>
        <dbReference type="EMBL" id="VDL98237.1"/>
    </source>
</evidence>
<dbReference type="GO" id="GO:0004016">
    <property type="term" value="F:adenylate cyclase activity"/>
    <property type="evidence" value="ECO:0007669"/>
    <property type="project" value="TreeGrafter"/>
</dbReference>
<dbReference type="EC" id="4.6.1.2" evidence="1"/>
<dbReference type="PANTHER" id="PTHR11920">
    <property type="entry name" value="GUANYLYL CYCLASE"/>
    <property type="match status" value="1"/>
</dbReference>
<sequence length="652" mass="73242">MLLIQTFSIALMLSAVFSFGFLKCSAAGLTIYMLNLDKMCLLESTIFDLNSTLQSTINYTCFRGKTHGCGFDVMVKLHSIQGCSLREKQRDKELVRFLSQLVQIAKYTQTYTVFIGPPLGGECNFVSNFIDKGTIDKPAYHSLYQVGYCCRLDSLFEFSASLQERWRRSHGCQNIASLSLTVQTHTLVTALHTFLASNHWENIAIVYEVSQLNLHAAILAEIMQLFLSRTAKGLPELNVLTLLSLQWDTDPKIQIEQLRINCEAIILLARPPMAAFFLSAVSNMTPFLDGRIAIIQFDPSSTITYDVLRFWRLVLSHTSGLGAAGQSLFIMSALPAGDGYDTSAEILNSHGLLYNPTLASFLSQNLMVSAASAVAMAIQLTYLNLKANDGVLPSDADLFQPLVEGPVDVPVFPNITFKFSKEADAYFDYHDFYFFSLSPGICNGSLNSSQTPFHEVFELSYVLFWPLKQLSDVQPKIWPNGSYGPKKNYCLRTGCNEYLLWTAPELLREPIRGTIATQKGDVYSFGIILQEILCCSEPFPDCDLSAEDIVEKVRAGDPPFRPEVNGAEIHYFYKNLMQSAWAENSDLRPTFNEISAQIDQFKGGKKTNIIDHMLNMMERYSEDLESQVRERTLEIEQEKSKTEELIAKMLPP</sequence>
<dbReference type="GO" id="GO:0004383">
    <property type="term" value="F:guanylate cyclase activity"/>
    <property type="evidence" value="ECO:0007669"/>
    <property type="project" value="UniProtKB-EC"/>
</dbReference>
<dbReference type="STRING" id="70667.A0A183T5V4"/>
<keyword evidence="2" id="KW-0547">Nucleotide-binding</keyword>
<evidence type="ECO:0000256" key="2">
    <source>
        <dbReference type="ARBA" id="ARBA00022741"/>
    </source>
</evidence>
<evidence type="ECO:0000256" key="1">
    <source>
        <dbReference type="ARBA" id="ARBA00012202"/>
    </source>
</evidence>
<evidence type="ECO:0000313" key="7">
    <source>
        <dbReference type="Proteomes" id="UP000275846"/>
    </source>
</evidence>
<dbReference type="InterPro" id="IPR050401">
    <property type="entry name" value="Cyclic_nucleotide_synthase"/>
</dbReference>
<evidence type="ECO:0000256" key="3">
    <source>
        <dbReference type="ARBA" id="ARBA00023239"/>
    </source>
</evidence>
<reference evidence="6 7" key="2">
    <citation type="submission" date="2018-11" db="EMBL/GenBank/DDBJ databases">
        <authorList>
            <consortium name="Pathogen Informatics"/>
        </authorList>
    </citation>
    <scope>NUCLEOTIDE SEQUENCE [LARGE SCALE GENOMIC DNA]</scope>
    <source>
        <strain evidence="6 7">NST_G2</strain>
    </source>
</reference>
<dbReference type="GO" id="GO:0005886">
    <property type="term" value="C:plasma membrane"/>
    <property type="evidence" value="ECO:0007669"/>
    <property type="project" value="TreeGrafter"/>
</dbReference>
<keyword evidence="7" id="KW-1185">Reference proteome</keyword>
<gene>
    <name evidence="6" type="ORF">SSLN_LOCUS11852</name>
</gene>
<dbReference type="GO" id="GO:0004672">
    <property type="term" value="F:protein kinase activity"/>
    <property type="evidence" value="ECO:0007669"/>
    <property type="project" value="InterPro"/>
</dbReference>
<dbReference type="PROSITE" id="PS50011">
    <property type="entry name" value="PROTEIN_KINASE_DOM"/>
    <property type="match status" value="1"/>
</dbReference>